<evidence type="ECO:0000256" key="2">
    <source>
        <dbReference type="PIRSR" id="PIRSR613078-2"/>
    </source>
</evidence>
<sequence length="442" mass="50331">MTRVIIVRHGQSTYNIVRRIQGRTDASELTQKGCNDAAKVGKALSNIYFDAIYHSSLTRATQTAEIIKSQLVTANKEPKKICSHEKLIEVHLPLWEGMLNSEVREIFAEEYRIWKETPHKLLMRIQKAGKEEEYFPVLALYEQAKKFWQDILPLYRGDRNLMIVAHNGINRALISTALGISPELYHSIQQSNCGFSVLNFAEGLEGSVELESLNQTQHLGEVCPSLRPNHQGVRLFLVRHGETQWNNLNKFQGQIDVPLNDVGKSQAEKTAAFLQTENIDFACSSSMERARETAEIILQHHQNVKLELLQNLQEINHGLWQGKTEVEIDREYPGELQRWRTVPAEVQMPQGENLQQLWERSHNCWLSIVKTALEKQYSTGIVFAHGDINQALICHILGLSPEKFWSIKNDNAALTVIDYPRGLSGLPVLQAMNINAHFAEEI</sequence>
<dbReference type="AlphaFoldDB" id="A0A0V7ZMY7"/>
<dbReference type="PROSITE" id="PS00175">
    <property type="entry name" value="PG_MUTASE"/>
    <property type="match status" value="2"/>
</dbReference>
<accession>A0A0V7ZMY7</accession>
<evidence type="ECO:0000313" key="4">
    <source>
        <dbReference type="EMBL" id="KST66053.1"/>
    </source>
</evidence>
<evidence type="ECO:0000313" key="3">
    <source>
        <dbReference type="EMBL" id="KST65559.1"/>
    </source>
</evidence>
<proteinExistence type="predicted"/>
<dbReference type="InterPro" id="IPR029033">
    <property type="entry name" value="His_PPase_superfam"/>
</dbReference>
<dbReference type="InterPro" id="IPR013078">
    <property type="entry name" value="His_Pase_superF_clade-1"/>
</dbReference>
<evidence type="ECO:0000313" key="5">
    <source>
        <dbReference type="Proteomes" id="UP000053372"/>
    </source>
</evidence>
<dbReference type="InterPro" id="IPR001345">
    <property type="entry name" value="PG/BPGM_mutase_AS"/>
</dbReference>
<comment type="caution">
    <text evidence="4">The sequence shown here is derived from an EMBL/GenBank/DDBJ whole genome shotgun (WGS) entry which is preliminary data.</text>
</comment>
<organism evidence="4 5">
    <name type="scientific">Mastigocoleus testarum BC008</name>
    <dbReference type="NCBI Taxonomy" id="371196"/>
    <lineage>
        <taxon>Bacteria</taxon>
        <taxon>Bacillati</taxon>
        <taxon>Cyanobacteriota</taxon>
        <taxon>Cyanophyceae</taxon>
        <taxon>Nostocales</taxon>
        <taxon>Hapalosiphonaceae</taxon>
        <taxon>Mastigocoleus</taxon>
    </lineage>
</organism>
<dbReference type="PANTHER" id="PTHR48100:SF10">
    <property type="entry name" value="2-CARBOXY-D-ARABINITOL-1-PHOSPHATASE-RELATED"/>
    <property type="match status" value="1"/>
</dbReference>
<dbReference type="SMART" id="SM00855">
    <property type="entry name" value="PGAM"/>
    <property type="match status" value="2"/>
</dbReference>
<keyword evidence="5" id="KW-1185">Reference proteome</keyword>
<dbReference type="OrthoDB" id="9781415at2"/>
<evidence type="ECO:0000256" key="1">
    <source>
        <dbReference type="PIRSR" id="PIRSR613078-1"/>
    </source>
</evidence>
<dbReference type="CDD" id="cd07067">
    <property type="entry name" value="HP_PGM_like"/>
    <property type="match status" value="2"/>
</dbReference>
<dbReference type="PANTHER" id="PTHR48100">
    <property type="entry name" value="BROAD-SPECIFICITY PHOSPHATASE YOR283W-RELATED"/>
    <property type="match status" value="1"/>
</dbReference>
<dbReference type="RefSeq" id="WP_027845091.1">
    <property type="nucleotide sequence ID" value="NZ_LMTZ01000100.1"/>
</dbReference>
<dbReference type="EMBL" id="LMTZ01000107">
    <property type="protein sequence ID" value="KST65559.1"/>
    <property type="molecule type" value="Genomic_DNA"/>
</dbReference>
<dbReference type="Pfam" id="PF00300">
    <property type="entry name" value="His_Phos_1"/>
    <property type="match status" value="2"/>
</dbReference>
<dbReference type="InterPro" id="IPR050275">
    <property type="entry name" value="PGM_Phosphatase"/>
</dbReference>
<name>A0A0V7ZMY7_9CYAN</name>
<gene>
    <name evidence="4" type="ORF">BC008_24040</name>
    <name evidence="3" type="ORF">BC008_42320</name>
</gene>
<dbReference type="EMBL" id="LMTZ01000100">
    <property type="protein sequence ID" value="KST66053.1"/>
    <property type="molecule type" value="Genomic_DNA"/>
</dbReference>
<dbReference type="Gene3D" id="3.40.50.1240">
    <property type="entry name" value="Phosphoglycerate mutase-like"/>
    <property type="match status" value="2"/>
</dbReference>
<reference evidence="4 5" key="1">
    <citation type="journal article" date="2015" name="Genome Announc.">
        <title>Draft Genome of the Euendolithic (true boring) Cyanobacterium Mastigocoleus testarum strain BC008.</title>
        <authorList>
            <person name="Guida B.S."/>
            <person name="Garcia-Pichel F."/>
        </authorList>
    </citation>
    <scope>NUCLEOTIDE SEQUENCE [LARGE SCALE GENOMIC DNA]</scope>
    <source>
        <strain evidence="4 5">BC008</strain>
    </source>
</reference>
<dbReference type="Proteomes" id="UP000053372">
    <property type="component" value="Unassembled WGS sequence"/>
</dbReference>
<protein>
    <submittedName>
        <fullName evidence="4">Phosphoglycerate mutase</fullName>
    </submittedName>
</protein>
<dbReference type="SUPFAM" id="SSF53254">
    <property type="entry name" value="Phosphoglycerate mutase-like"/>
    <property type="match status" value="2"/>
</dbReference>
<feature type="binding site" evidence="2">
    <location>
        <begin position="239"/>
        <end position="246"/>
    </location>
    <ligand>
        <name>substrate</name>
    </ligand>
</feature>
<feature type="active site" description="Tele-phosphohistidine intermediate" evidence="1">
    <location>
        <position position="240"/>
    </location>
</feature>
<feature type="binding site" evidence="2">
    <location>
        <position position="289"/>
    </location>
    <ligand>
        <name>substrate</name>
    </ligand>
</feature>
<dbReference type="GO" id="GO:0016791">
    <property type="term" value="F:phosphatase activity"/>
    <property type="evidence" value="ECO:0007669"/>
    <property type="project" value="TreeGrafter"/>
</dbReference>
<feature type="active site" description="Proton donor/acceptor" evidence="1">
    <location>
        <position position="314"/>
    </location>
</feature>